<proteinExistence type="predicted"/>
<accession>A0A0E9RYX0</accession>
<reference evidence="1" key="2">
    <citation type="journal article" date="2015" name="Fish Shellfish Immunol.">
        <title>Early steps in the European eel (Anguilla anguilla)-Vibrio vulnificus interaction in the gills: Role of the RtxA13 toxin.</title>
        <authorList>
            <person name="Callol A."/>
            <person name="Pajuelo D."/>
            <person name="Ebbesson L."/>
            <person name="Teles M."/>
            <person name="MacKenzie S."/>
            <person name="Amaro C."/>
        </authorList>
    </citation>
    <scope>NUCLEOTIDE SEQUENCE</scope>
</reference>
<name>A0A0E9RYX0_ANGAN</name>
<protein>
    <submittedName>
        <fullName evidence="1">Uncharacterized protein</fullName>
    </submittedName>
</protein>
<evidence type="ECO:0000313" key="1">
    <source>
        <dbReference type="EMBL" id="JAH34102.1"/>
    </source>
</evidence>
<dbReference type="EMBL" id="GBXM01074475">
    <property type="protein sequence ID" value="JAH34102.1"/>
    <property type="molecule type" value="Transcribed_RNA"/>
</dbReference>
<sequence length="46" mass="5226">MCDTLAFPLHDCLFSQICTTDINRQCFLHYVKPGVPYFSMAGNILT</sequence>
<reference evidence="1" key="1">
    <citation type="submission" date="2014-11" db="EMBL/GenBank/DDBJ databases">
        <authorList>
            <person name="Amaro Gonzalez C."/>
        </authorList>
    </citation>
    <scope>NUCLEOTIDE SEQUENCE</scope>
</reference>
<dbReference type="AlphaFoldDB" id="A0A0E9RYX0"/>
<organism evidence="1">
    <name type="scientific">Anguilla anguilla</name>
    <name type="common">European freshwater eel</name>
    <name type="synonym">Muraena anguilla</name>
    <dbReference type="NCBI Taxonomy" id="7936"/>
    <lineage>
        <taxon>Eukaryota</taxon>
        <taxon>Metazoa</taxon>
        <taxon>Chordata</taxon>
        <taxon>Craniata</taxon>
        <taxon>Vertebrata</taxon>
        <taxon>Euteleostomi</taxon>
        <taxon>Actinopterygii</taxon>
        <taxon>Neopterygii</taxon>
        <taxon>Teleostei</taxon>
        <taxon>Anguilliformes</taxon>
        <taxon>Anguillidae</taxon>
        <taxon>Anguilla</taxon>
    </lineage>
</organism>